<name>A0A4U5MLB1_STECR</name>
<dbReference type="AlphaFoldDB" id="A0A4U5MLB1"/>
<keyword evidence="2" id="KW-0812">Transmembrane</keyword>
<evidence type="ECO:0000256" key="2">
    <source>
        <dbReference type="SAM" id="Phobius"/>
    </source>
</evidence>
<organism evidence="4 5">
    <name type="scientific">Steinernema carpocapsae</name>
    <name type="common">Entomopathogenic nematode</name>
    <dbReference type="NCBI Taxonomy" id="34508"/>
    <lineage>
        <taxon>Eukaryota</taxon>
        <taxon>Metazoa</taxon>
        <taxon>Ecdysozoa</taxon>
        <taxon>Nematoda</taxon>
        <taxon>Chromadorea</taxon>
        <taxon>Rhabditida</taxon>
        <taxon>Tylenchina</taxon>
        <taxon>Panagrolaimomorpha</taxon>
        <taxon>Strongyloidoidea</taxon>
        <taxon>Steinernematidae</taxon>
        <taxon>Steinernema</taxon>
    </lineage>
</organism>
<dbReference type="Proteomes" id="UP000298663">
    <property type="component" value="Unassembled WGS sequence"/>
</dbReference>
<feature type="compositionally biased region" description="Basic and acidic residues" evidence="1">
    <location>
        <begin position="459"/>
        <end position="470"/>
    </location>
</feature>
<keyword evidence="5" id="KW-1185">Reference proteome</keyword>
<keyword evidence="2" id="KW-0472">Membrane</keyword>
<sequence>MRWSIALPLLLLWANNASGQQMIKRIDAYTYNMDPRRLYQIRDSSELPEGNAWQRKLWFYLGIDYAACGVVKGTVCFCYEIEASSPEPNHVNPTLGSMCGNEAFGRICYRPVTTANNMTLGFLITETNENLANREYINVNLLTGWQNYYNFVESEILMDASKATLRSKYETLDVFFRSKNGFKMEDNFDEDLFDNADRIPQRRENVLQIEKPKMDENGFLKVSVVQSHKQCRASVHFITEAINVTGRAYVILGHDGKPYSLPKDVKAADEAQECFQEGSPVHAELFPAPVDPFPTPWDEEASTTLPNGTSDAPDSPAPSPETPDVLKLAGRGLEPKGFDIATFVGINAFLLLFYSNVWFIVLVLMFARCCCFHWMDKPKPKRAKGGADKSEKTEFRHTVTNEYENIGDFLKTARGPKEAATGSAQCVLVDSLKLSGNRKMDKMSKRRSKESVSSSKLESQAEKPHIRKTESFSSFSNVPQKNSQIAIRELRSAPAPKATSKTKTASSHRSFVKLVKKGKLEEYRPQFVMGFFYASWAYVSVMLTHMLIIGILVFL</sequence>
<feature type="region of interest" description="Disordered" evidence="1">
    <location>
        <begin position="438"/>
        <end position="480"/>
    </location>
</feature>
<comment type="caution">
    <text evidence="4">The sequence shown here is derived from an EMBL/GenBank/DDBJ whole genome shotgun (WGS) entry which is preliminary data.</text>
</comment>
<feature type="signal peptide" evidence="3">
    <location>
        <begin position="1"/>
        <end position="19"/>
    </location>
</feature>
<feature type="region of interest" description="Disordered" evidence="1">
    <location>
        <begin position="296"/>
        <end position="326"/>
    </location>
</feature>
<dbReference type="EMBL" id="AZBU02000007">
    <property type="protein sequence ID" value="TKR70224.1"/>
    <property type="molecule type" value="Genomic_DNA"/>
</dbReference>
<evidence type="ECO:0000256" key="1">
    <source>
        <dbReference type="SAM" id="MobiDB-lite"/>
    </source>
</evidence>
<gene>
    <name evidence="4" type="ORF">L596_022275</name>
</gene>
<keyword evidence="3" id="KW-0732">Signal</keyword>
<evidence type="ECO:0000313" key="4">
    <source>
        <dbReference type="EMBL" id="TKR70224.1"/>
    </source>
</evidence>
<accession>A0A4U5MLB1</accession>
<keyword evidence="2" id="KW-1133">Transmembrane helix</keyword>
<protein>
    <submittedName>
        <fullName evidence="4">Uncharacterized protein</fullName>
    </submittedName>
</protein>
<evidence type="ECO:0000313" key="5">
    <source>
        <dbReference type="Proteomes" id="UP000298663"/>
    </source>
</evidence>
<feature type="compositionally biased region" description="Polar residues" evidence="1">
    <location>
        <begin position="471"/>
        <end position="480"/>
    </location>
</feature>
<feature type="transmembrane region" description="Helical" evidence="2">
    <location>
        <begin position="348"/>
        <end position="374"/>
    </location>
</feature>
<feature type="transmembrane region" description="Helical" evidence="2">
    <location>
        <begin position="527"/>
        <end position="554"/>
    </location>
</feature>
<proteinExistence type="predicted"/>
<feature type="chain" id="PRO_5020594852" evidence="3">
    <location>
        <begin position="20"/>
        <end position="555"/>
    </location>
</feature>
<reference evidence="4 5" key="2">
    <citation type="journal article" date="2019" name="G3 (Bethesda)">
        <title>Hybrid Assembly of the Genome of the Entomopathogenic Nematode Steinernema carpocapsae Identifies the X-Chromosome.</title>
        <authorList>
            <person name="Serra L."/>
            <person name="Macchietto M."/>
            <person name="Macias-Munoz A."/>
            <person name="McGill C.J."/>
            <person name="Rodriguez I.M."/>
            <person name="Rodriguez B."/>
            <person name="Murad R."/>
            <person name="Mortazavi A."/>
        </authorList>
    </citation>
    <scope>NUCLEOTIDE SEQUENCE [LARGE SCALE GENOMIC DNA]</scope>
    <source>
        <strain evidence="4 5">ALL</strain>
    </source>
</reference>
<evidence type="ECO:0000256" key="3">
    <source>
        <dbReference type="SAM" id="SignalP"/>
    </source>
</evidence>
<reference evidence="4 5" key="1">
    <citation type="journal article" date="2015" name="Genome Biol.">
        <title>Comparative genomics of Steinernema reveals deeply conserved gene regulatory networks.</title>
        <authorList>
            <person name="Dillman A.R."/>
            <person name="Macchietto M."/>
            <person name="Porter C.F."/>
            <person name="Rogers A."/>
            <person name="Williams B."/>
            <person name="Antoshechkin I."/>
            <person name="Lee M.M."/>
            <person name="Goodwin Z."/>
            <person name="Lu X."/>
            <person name="Lewis E.E."/>
            <person name="Goodrich-Blair H."/>
            <person name="Stock S.P."/>
            <person name="Adams B.J."/>
            <person name="Sternberg P.W."/>
            <person name="Mortazavi A."/>
        </authorList>
    </citation>
    <scope>NUCLEOTIDE SEQUENCE [LARGE SCALE GENOMIC DNA]</scope>
    <source>
        <strain evidence="4 5">ALL</strain>
    </source>
</reference>